<protein>
    <submittedName>
        <fullName evidence="8">TetR family transcriptional regulator</fullName>
    </submittedName>
</protein>
<dbReference type="EMBL" id="PTIU01000034">
    <property type="protein sequence ID" value="PPK52424.1"/>
    <property type="molecule type" value="Genomic_DNA"/>
</dbReference>
<dbReference type="InterPro" id="IPR036271">
    <property type="entry name" value="Tet_transcr_reg_TetR-rel_C_sf"/>
</dbReference>
<keyword evidence="3 5" id="KW-0238">DNA-binding</keyword>
<evidence type="ECO:0000256" key="3">
    <source>
        <dbReference type="ARBA" id="ARBA00023125"/>
    </source>
</evidence>
<feature type="DNA-binding region" description="H-T-H motif" evidence="5">
    <location>
        <begin position="41"/>
        <end position="60"/>
    </location>
</feature>
<dbReference type="Proteomes" id="UP000239648">
    <property type="component" value="Unassembled WGS sequence"/>
</dbReference>
<dbReference type="AlphaFoldDB" id="A0A2S6G2U5"/>
<keyword evidence="1" id="KW-0678">Repressor</keyword>
<feature type="domain" description="HTH tetR-type" evidence="6">
    <location>
        <begin position="18"/>
        <end position="78"/>
    </location>
</feature>
<evidence type="ECO:0000256" key="1">
    <source>
        <dbReference type="ARBA" id="ARBA00022491"/>
    </source>
</evidence>
<dbReference type="GO" id="GO:0000976">
    <property type="term" value="F:transcription cis-regulatory region binding"/>
    <property type="evidence" value="ECO:0007669"/>
    <property type="project" value="TreeGrafter"/>
</dbReference>
<keyword evidence="2" id="KW-0805">Transcription regulation</keyword>
<evidence type="ECO:0000313" key="7">
    <source>
        <dbReference type="EMBL" id="PPK51164.1"/>
    </source>
</evidence>
<dbReference type="InterPro" id="IPR050109">
    <property type="entry name" value="HTH-type_TetR-like_transc_reg"/>
</dbReference>
<evidence type="ECO:0000256" key="4">
    <source>
        <dbReference type="ARBA" id="ARBA00023163"/>
    </source>
</evidence>
<sequence length="219" mass="25117">MPFFYEKNTMRRTKEEAEKTRQTVLEAALTLFSRDGYSLTTLSRIAREAGCSRGPIYWHFQNKDDLYEAVLAYSQEPLEALVEECRNMADRPVAAMEHFLEQWLSLLANDRRYRQSFEILLNKTELTDAMSRTLKRERELTGSIVALFGDLAGKALEQGQLKSHEQPEDLGLLCYTFLMGITQTWLFAPGLFSLKQQIPFFQRQFRHLLGSASTGTGSA</sequence>
<evidence type="ECO:0000256" key="2">
    <source>
        <dbReference type="ARBA" id="ARBA00023015"/>
    </source>
</evidence>
<evidence type="ECO:0000313" key="10">
    <source>
        <dbReference type="Proteomes" id="UP000239648"/>
    </source>
</evidence>
<dbReference type="Gene3D" id="1.10.357.10">
    <property type="entry name" value="Tetracycline Repressor, domain 2"/>
    <property type="match status" value="1"/>
</dbReference>
<comment type="caution">
    <text evidence="8">The sequence shown here is derived from an EMBL/GenBank/DDBJ whole genome shotgun (WGS) entry which is preliminary data.</text>
</comment>
<evidence type="ECO:0000313" key="9">
    <source>
        <dbReference type="Proteomes" id="UP000239446"/>
    </source>
</evidence>
<dbReference type="SUPFAM" id="SSF48498">
    <property type="entry name" value="Tetracyclin repressor-like, C-terminal domain"/>
    <property type="match status" value="1"/>
</dbReference>
<reference evidence="8 9" key="2">
    <citation type="submission" date="2018-02" db="EMBL/GenBank/DDBJ databases">
        <title>Subsurface microbial communities from deep shales in Ohio and West Virginia, USA.</title>
        <authorList>
            <person name="Wrighton K."/>
        </authorList>
    </citation>
    <scope>NUCLEOTIDE SEQUENCE [LARGE SCALE GENOMIC DNA]</scope>
    <source>
        <strain evidence="8 9">UTICA-S1B9</strain>
    </source>
</reference>
<dbReference type="Pfam" id="PF00440">
    <property type="entry name" value="TetR_N"/>
    <property type="match status" value="1"/>
</dbReference>
<dbReference type="InterPro" id="IPR001647">
    <property type="entry name" value="HTH_TetR"/>
</dbReference>
<dbReference type="PANTHER" id="PTHR30055:SF240">
    <property type="entry name" value="HTH-TYPE TRANSCRIPTIONAL REGULATOR ACRR"/>
    <property type="match status" value="1"/>
</dbReference>
<reference evidence="7 10" key="1">
    <citation type="submission" date="2018-02" db="EMBL/GenBank/DDBJ databases">
        <title>Deep subsurface shale carbon reservoir microbial communities from Ohio and West Virginia, USA.</title>
        <authorList>
            <person name="Wrighton K."/>
        </authorList>
    </citation>
    <scope>NUCLEOTIDE SEQUENCE [LARGE SCALE GENOMIC DNA]</scope>
    <source>
        <strain evidence="7 10">UTICA-S1B6</strain>
    </source>
</reference>
<organism evidence="8 9">
    <name type="scientific">Marinobacter persicus</name>
    <dbReference type="NCBI Taxonomy" id="930118"/>
    <lineage>
        <taxon>Bacteria</taxon>
        <taxon>Pseudomonadati</taxon>
        <taxon>Pseudomonadota</taxon>
        <taxon>Gammaproteobacteria</taxon>
        <taxon>Pseudomonadales</taxon>
        <taxon>Marinobacteraceae</taxon>
        <taxon>Marinobacter</taxon>
    </lineage>
</organism>
<evidence type="ECO:0000313" key="8">
    <source>
        <dbReference type="EMBL" id="PPK52424.1"/>
    </source>
</evidence>
<keyword evidence="4" id="KW-0804">Transcription</keyword>
<dbReference type="EMBL" id="PTIT01000015">
    <property type="protein sequence ID" value="PPK51164.1"/>
    <property type="molecule type" value="Genomic_DNA"/>
</dbReference>
<dbReference type="PROSITE" id="PS50977">
    <property type="entry name" value="HTH_TETR_2"/>
    <property type="match status" value="1"/>
</dbReference>
<dbReference type="InterPro" id="IPR009057">
    <property type="entry name" value="Homeodomain-like_sf"/>
</dbReference>
<evidence type="ECO:0000256" key="5">
    <source>
        <dbReference type="PROSITE-ProRule" id="PRU00335"/>
    </source>
</evidence>
<keyword evidence="10" id="KW-1185">Reference proteome</keyword>
<dbReference type="SUPFAM" id="SSF46689">
    <property type="entry name" value="Homeodomain-like"/>
    <property type="match status" value="1"/>
</dbReference>
<accession>A0A2S6G2U5</accession>
<gene>
    <name evidence="8" type="ORF">B0H24_10348</name>
    <name evidence="7" type="ORF">BY455_11540</name>
</gene>
<proteinExistence type="predicted"/>
<dbReference type="PANTHER" id="PTHR30055">
    <property type="entry name" value="HTH-TYPE TRANSCRIPTIONAL REGULATOR RUTR"/>
    <property type="match status" value="1"/>
</dbReference>
<dbReference type="InterPro" id="IPR013572">
    <property type="entry name" value="Tscrpt_reg_MAATS_C"/>
</dbReference>
<evidence type="ECO:0000259" key="6">
    <source>
        <dbReference type="PROSITE" id="PS50977"/>
    </source>
</evidence>
<dbReference type="GO" id="GO:0003700">
    <property type="term" value="F:DNA-binding transcription factor activity"/>
    <property type="evidence" value="ECO:0007669"/>
    <property type="project" value="TreeGrafter"/>
</dbReference>
<name>A0A2S6G2U5_9GAMM</name>
<dbReference type="Proteomes" id="UP000239446">
    <property type="component" value="Unassembled WGS sequence"/>
</dbReference>
<dbReference type="PRINTS" id="PR00455">
    <property type="entry name" value="HTHTETR"/>
</dbReference>
<dbReference type="Pfam" id="PF08361">
    <property type="entry name" value="TetR_C_2"/>
    <property type="match status" value="1"/>
</dbReference>